<protein>
    <submittedName>
        <fullName evidence="3">Chemotaxis regulator - transmits chemoreceptor signals to flagellar motor components CheY</fullName>
    </submittedName>
</protein>
<evidence type="ECO:0000256" key="1">
    <source>
        <dbReference type="ARBA" id="ARBA00022553"/>
    </source>
</evidence>
<evidence type="ECO:0000313" key="3">
    <source>
        <dbReference type="EMBL" id="VAW04207.1"/>
    </source>
</evidence>
<feature type="domain" description="Response regulatory" evidence="2">
    <location>
        <begin position="8"/>
        <end position="125"/>
    </location>
</feature>
<dbReference type="InterPro" id="IPR050595">
    <property type="entry name" value="Bact_response_regulator"/>
</dbReference>
<dbReference type="PROSITE" id="PS50110">
    <property type="entry name" value="RESPONSE_REGULATORY"/>
    <property type="match status" value="1"/>
</dbReference>
<sequence>MALKDKLRVMVVDDMSTSRSLIYDCFDKLGIGNVSAAKNGADALSAIKKSPVHLVVSDYNMPTMNGLELLKALRGNPKTEKIGFILVSGSPDQTLVDKGRQLGMNNYLKKPFNPTDLERCIKEVFGRLD</sequence>
<evidence type="ECO:0000259" key="2">
    <source>
        <dbReference type="PROSITE" id="PS50110"/>
    </source>
</evidence>
<dbReference type="SMART" id="SM00448">
    <property type="entry name" value="REC"/>
    <property type="match status" value="1"/>
</dbReference>
<dbReference type="GO" id="GO:0000160">
    <property type="term" value="P:phosphorelay signal transduction system"/>
    <property type="evidence" value="ECO:0007669"/>
    <property type="project" value="InterPro"/>
</dbReference>
<dbReference type="SUPFAM" id="SSF52172">
    <property type="entry name" value="CheY-like"/>
    <property type="match status" value="1"/>
</dbReference>
<reference evidence="3" key="1">
    <citation type="submission" date="2018-06" db="EMBL/GenBank/DDBJ databases">
        <authorList>
            <person name="Zhirakovskaya E."/>
        </authorList>
    </citation>
    <scope>NUCLEOTIDE SEQUENCE</scope>
</reference>
<keyword evidence="3" id="KW-0675">Receptor</keyword>
<dbReference type="AlphaFoldDB" id="A0A3B0SSY8"/>
<organism evidence="3">
    <name type="scientific">hydrothermal vent metagenome</name>
    <dbReference type="NCBI Taxonomy" id="652676"/>
    <lineage>
        <taxon>unclassified sequences</taxon>
        <taxon>metagenomes</taxon>
        <taxon>ecological metagenomes</taxon>
    </lineage>
</organism>
<keyword evidence="3" id="KW-0282">Flagellum</keyword>
<keyword evidence="1" id="KW-0597">Phosphoprotein</keyword>
<name>A0A3B0SSY8_9ZZZZ</name>
<gene>
    <name evidence="3" type="ORF">MNBD_ALPHA05-2077</name>
</gene>
<proteinExistence type="predicted"/>
<dbReference type="EMBL" id="UOEH01000428">
    <property type="protein sequence ID" value="VAW04207.1"/>
    <property type="molecule type" value="Genomic_DNA"/>
</dbReference>
<dbReference type="Gene3D" id="3.40.50.2300">
    <property type="match status" value="1"/>
</dbReference>
<keyword evidence="3" id="KW-0966">Cell projection</keyword>
<dbReference type="InterPro" id="IPR011006">
    <property type="entry name" value="CheY-like_superfamily"/>
</dbReference>
<dbReference type="PANTHER" id="PTHR44591">
    <property type="entry name" value="STRESS RESPONSE REGULATOR PROTEIN 1"/>
    <property type="match status" value="1"/>
</dbReference>
<dbReference type="Pfam" id="PF00072">
    <property type="entry name" value="Response_reg"/>
    <property type="match status" value="1"/>
</dbReference>
<keyword evidence="3" id="KW-0969">Cilium</keyword>
<dbReference type="PANTHER" id="PTHR44591:SF23">
    <property type="entry name" value="CHEY SUBFAMILY"/>
    <property type="match status" value="1"/>
</dbReference>
<accession>A0A3B0SSY8</accession>
<dbReference type="InterPro" id="IPR001789">
    <property type="entry name" value="Sig_transdc_resp-reg_receiver"/>
</dbReference>